<dbReference type="AlphaFoldDB" id="A0A6A4WSE4"/>
<dbReference type="GO" id="GO:0006688">
    <property type="term" value="P:glycosphingolipid biosynthetic process"/>
    <property type="evidence" value="ECO:0007669"/>
    <property type="project" value="TreeGrafter"/>
</dbReference>
<evidence type="ECO:0000256" key="2">
    <source>
        <dbReference type="ARBA" id="ARBA00004922"/>
    </source>
</evidence>
<dbReference type="EC" id="2.4.1.-" evidence="11"/>
<dbReference type="InterPro" id="IPR003859">
    <property type="entry name" value="Galactosyl_T"/>
</dbReference>
<evidence type="ECO:0000259" key="13">
    <source>
        <dbReference type="Pfam" id="PF02709"/>
    </source>
</evidence>
<keyword evidence="5 11" id="KW-0808">Transferase</keyword>
<dbReference type="Pfam" id="PF02709">
    <property type="entry name" value="Glyco_transf_7C"/>
    <property type="match status" value="1"/>
</dbReference>
<comment type="subcellular location">
    <subcellularLocation>
        <location evidence="1 11">Membrane</location>
        <topology evidence="1 11">Single-pass type II membrane protein</topology>
    </subcellularLocation>
</comment>
<dbReference type="Pfam" id="PF13733">
    <property type="entry name" value="Glyco_transf_7N"/>
    <property type="match status" value="1"/>
</dbReference>
<protein>
    <recommendedName>
        <fullName evidence="11">Beta-1,4-N-acetylgalactosaminyltransferase</fullName>
        <ecNumber evidence="11">2.4.1.-</ecNumber>
    </recommendedName>
    <alternativeName>
        <fullName evidence="11">Beta-4-GalNAcT</fullName>
    </alternativeName>
</protein>
<dbReference type="GO" id="GO:0008378">
    <property type="term" value="F:galactosyltransferase activity"/>
    <property type="evidence" value="ECO:0007669"/>
    <property type="project" value="TreeGrafter"/>
</dbReference>
<keyword evidence="16" id="KW-1185">Reference proteome</keyword>
<evidence type="ECO:0000256" key="5">
    <source>
        <dbReference type="ARBA" id="ARBA00022679"/>
    </source>
</evidence>
<comment type="similarity">
    <text evidence="3 11">Belongs to the glycosyltransferase 7 family.</text>
</comment>
<sequence>MYSAALVVPRGRGRLLRYLVGCVAALLFLQCFLSLLSARRALPTSFFQFDSSAAVSPRLVLGLTNTTARPPSTGGGGGPRDPLLVKVMVDPGSKAPAPPAAAVTVNGTAANGTAALVNVTASSQRPPLPTATTPAGTSSPADGRQRCPPVPLKLVGPLAVPSSAPSWDQMEAEEPFRRLTDGGRYRPAECVSRHRVAIIVPYRDREEHLRMFLYHMHPVLQRQQLDYGIFIVEQDGSDMFNRASLLNAGAMEAIKQYDFQCFVFHDVDLLMEDDRNLYTCPQQPRHMSVAVDSMQYKLAYPQLFGGVSAMTRSQFELVNGFSNQYWGWGGEDDDMYNRLTYHKLHIARYPANIARYKMVKHKHGKVNPKRFDLLRRGKKRFTTDGLSSLKYQVKDIVLDKLYTRLLISLGRR</sequence>
<evidence type="ECO:0000313" key="15">
    <source>
        <dbReference type="EMBL" id="KAF0305078.1"/>
    </source>
</evidence>
<evidence type="ECO:0000256" key="12">
    <source>
        <dbReference type="SAM" id="MobiDB-lite"/>
    </source>
</evidence>
<dbReference type="Gene3D" id="3.90.550.10">
    <property type="entry name" value="Spore Coat Polysaccharide Biosynthesis Protein SpsA, Chain A"/>
    <property type="match status" value="1"/>
</dbReference>
<comment type="function">
    <text evidence="11">Catalyzes the transfer of galactose onto proteins or lipids.</text>
</comment>
<dbReference type="GO" id="GO:0005975">
    <property type="term" value="P:carbohydrate metabolic process"/>
    <property type="evidence" value="ECO:0007669"/>
    <property type="project" value="InterPro"/>
</dbReference>
<comment type="cofactor">
    <cofactor evidence="11">
        <name>Mn(2+)</name>
        <dbReference type="ChEBI" id="CHEBI:29035"/>
    </cofactor>
</comment>
<dbReference type="PANTHER" id="PTHR19300:SF57">
    <property type="entry name" value="BETA-1,4-N-ACETYLGALACTOSAMINYLTRANSFERASE"/>
    <property type="match status" value="1"/>
</dbReference>
<dbReference type="OrthoDB" id="10038994at2759"/>
<dbReference type="PRINTS" id="PR02050">
    <property type="entry name" value="B14GALTRFASE"/>
</dbReference>
<accession>A0A6A4WSE4</accession>
<comment type="caution">
    <text evidence="15">The sequence shown here is derived from an EMBL/GenBank/DDBJ whole genome shotgun (WGS) entry which is preliminary data.</text>
</comment>
<keyword evidence="8 11" id="KW-1133">Transmembrane helix</keyword>
<evidence type="ECO:0000256" key="4">
    <source>
        <dbReference type="ARBA" id="ARBA00022676"/>
    </source>
</evidence>
<feature type="compositionally biased region" description="Low complexity" evidence="12">
    <location>
        <begin position="130"/>
        <end position="141"/>
    </location>
</feature>
<dbReference type="PANTHER" id="PTHR19300">
    <property type="entry name" value="BETA-1,4-GALACTOSYLTRANSFERASE"/>
    <property type="match status" value="1"/>
</dbReference>
<dbReference type="GO" id="GO:0033842">
    <property type="term" value="F:N-acetyl-beta-glucosaminyl-derivative 4-beta-N-acetylgalactosaminyltransferase activity"/>
    <property type="evidence" value="ECO:0007669"/>
    <property type="project" value="TreeGrafter"/>
</dbReference>
<evidence type="ECO:0000256" key="1">
    <source>
        <dbReference type="ARBA" id="ARBA00004606"/>
    </source>
</evidence>
<evidence type="ECO:0000256" key="9">
    <source>
        <dbReference type="ARBA" id="ARBA00023136"/>
    </source>
</evidence>
<keyword evidence="11" id="KW-0464">Manganese</keyword>
<comment type="pathway">
    <text evidence="2 11">Protein modification; protein glycosylation.</text>
</comment>
<dbReference type="UniPathway" id="UPA00378"/>
<keyword evidence="7 11" id="KW-0735">Signal-anchor</keyword>
<feature type="region of interest" description="Disordered" evidence="12">
    <location>
        <begin position="120"/>
        <end position="148"/>
    </location>
</feature>
<proteinExistence type="inferred from homology"/>
<keyword evidence="4 11" id="KW-0328">Glycosyltransferase</keyword>
<feature type="domain" description="Galactosyltransferase N-terminal" evidence="14">
    <location>
        <begin position="147"/>
        <end position="281"/>
    </location>
</feature>
<evidence type="ECO:0000256" key="8">
    <source>
        <dbReference type="ARBA" id="ARBA00022989"/>
    </source>
</evidence>
<evidence type="ECO:0000259" key="14">
    <source>
        <dbReference type="Pfam" id="PF13733"/>
    </source>
</evidence>
<dbReference type="GO" id="GO:0046872">
    <property type="term" value="F:metal ion binding"/>
    <property type="evidence" value="ECO:0007669"/>
    <property type="project" value="UniProtKB-UniRule"/>
</dbReference>
<dbReference type="SUPFAM" id="SSF53448">
    <property type="entry name" value="Nucleotide-diphospho-sugar transferases"/>
    <property type="match status" value="1"/>
</dbReference>
<dbReference type="Proteomes" id="UP000440578">
    <property type="component" value="Unassembled WGS sequence"/>
</dbReference>
<reference evidence="15 16" key="1">
    <citation type="submission" date="2019-07" db="EMBL/GenBank/DDBJ databases">
        <title>Draft genome assembly of a fouling barnacle, Amphibalanus amphitrite (Darwin, 1854): The first reference genome for Thecostraca.</title>
        <authorList>
            <person name="Kim W."/>
        </authorList>
    </citation>
    <scope>NUCLEOTIDE SEQUENCE [LARGE SCALE GENOMIC DNA]</scope>
    <source>
        <strain evidence="15">SNU_AA5</strain>
        <tissue evidence="15">Soma without cirri and trophi</tissue>
    </source>
</reference>
<evidence type="ECO:0000256" key="7">
    <source>
        <dbReference type="ARBA" id="ARBA00022968"/>
    </source>
</evidence>
<evidence type="ECO:0000256" key="6">
    <source>
        <dbReference type="ARBA" id="ARBA00022692"/>
    </source>
</evidence>
<dbReference type="CDD" id="cd00899">
    <property type="entry name" value="b4GalT"/>
    <property type="match status" value="1"/>
</dbReference>
<dbReference type="InterPro" id="IPR027995">
    <property type="entry name" value="Galactosyl_T_N"/>
</dbReference>
<dbReference type="InterPro" id="IPR029044">
    <property type="entry name" value="Nucleotide-diphossugar_trans"/>
</dbReference>
<organism evidence="15 16">
    <name type="scientific">Amphibalanus amphitrite</name>
    <name type="common">Striped barnacle</name>
    <name type="synonym">Balanus amphitrite</name>
    <dbReference type="NCBI Taxonomy" id="1232801"/>
    <lineage>
        <taxon>Eukaryota</taxon>
        <taxon>Metazoa</taxon>
        <taxon>Ecdysozoa</taxon>
        <taxon>Arthropoda</taxon>
        <taxon>Crustacea</taxon>
        <taxon>Multicrustacea</taxon>
        <taxon>Cirripedia</taxon>
        <taxon>Thoracica</taxon>
        <taxon>Thoracicalcarea</taxon>
        <taxon>Balanomorpha</taxon>
        <taxon>Balanoidea</taxon>
        <taxon>Balanidae</taxon>
        <taxon>Amphibalaninae</taxon>
        <taxon>Amphibalanus</taxon>
    </lineage>
</organism>
<evidence type="ECO:0000313" key="16">
    <source>
        <dbReference type="Proteomes" id="UP000440578"/>
    </source>
</evidence>
<feature type="domain" description="Galactosyltransferase C-terminal" evidence="13">
    <location>
        <begin position="285"/>
        <end position="362"/>
    </location>
</feature>
<dbReference type="EMBL" id="VIIS01000780">
    <property type="protein sequence ID" value="KAF0305078.1"/>
    <property type="molecule type" value="Genomic_DNA"/>
</dbReference>
<gene>
    <name evidence="15" type="primary">bre-4_0</name>
    <name evidence="15" type="ORF">FJT64_000274</name>
</gene>
<keyword evidence="10 11" id="KW-0325">Glycoprotein</keyword>
<keyword evidence="11" id="KW-0479">Metal-binding</keyword>
<dbReference type="InterPro" id="IPR027791">
    <property type="entry name" value="Galactosyl_T_C"/>
</dbReference>
<evidence type="ECO:0000256" key="3">
    <source>
        <dbReference type="ARBA" id="ARBA00005735"/>
    </source>
</evidence>
<keyword evidence="6 11" id="KW-0812">Transmembrane</keyword>
<feature type="transmembrane region" description="Helical" evidence="11">
    <location>
        <begin position="15"/>
        <end position="36"/>
    </location>
</feature>
<evidence type="ECO:0000256" key="10">
    <source>
        <dbReference type="ARBA" id="ARBA00023180"/>
    </source>
</evidence>
<dbReference type="GO" id="GO:0005794">
    <property type="term" value="C:Golgi apparatus"/>
    <property type="evidence" value="ECO:0007669"/>
    <property type="project" value="TreeGrafter"/>
</dbReference>
<evidence type="ECO:0000256" key="11">
    <source>
        <dbReference type="RuleBase" id="RU368121"/>
    </source>
</evidence>
<keyword evidence="9 11" id="KW-0472">Membrane</keyword>
<dbReference type="GO" id="GO:0016020">
    <property type="term" value="C:membrane"/>
    <property type="evidence" value="ECO:0007669"/>
    <property type="project" value="UniProtKB-SubCell"/>
</dbReference>
<name>A0A6A4WSE4_AMPAM</name>